<dbReference type="EMBL" id="RFAQ01000030">
    <property type="protein sequence ID" value="RMD00264.1"/>
    <property type="molecule type" value="Genomic_DNA"/>
</dbReference>
<sequence length="79" mass="9058">MAKNTIDDIEAQIEKLKKKKADLITKREKEIGSYLIKTWGISDLSDKEIFELINKYNPNKNNNSSNEETENNINSNTAV</sequence>
<dbReference type="RefSeq" id="WP_122059255.1">
    <property type="nucleotide sequence ID" value="NZ_RFAQ01000030.1"/>
</dbReference>
<organism evidence="2 3">
    <name type="scientific">Clostridium autoethanogenum</name>
    <dbReference type="NCBI Taxonomy" id="84023"/>
    <lineage>
        <taxon>Bacteria</taxon>
        <taxon>Bacillati</taxon>
        <taxon>Bacillota</taxon>
        <taxon>Clostridia</taxon>
        <taxon>Eubacteriales</taxon>
        <taxon>Clostridiaceae</taxon>
        <taxon>Clostridium</taxon>
    </lineage>
</organism>
<proteinExistence type="predicted"/>
<protein>
    <submittedName>
        <fullName evidence="2">Uncharacterized protein</fullName>
    </submittedName>
</protein>
<dbReference type="Proteomes" id="UP000277999">
    <property type="component" value="Unassembled WGS sequence"/>
</dbReference>
<comment type="caution">
    <text evidence="2">The sequence shown here is derived from an EMBL/GenBank/DDBJ whole genome shotgun (WGS) entry which is preliminary data.</text>
</comment>
<reference evidence="2 3" key="1">
    <citation type="submission" date="2018-10" db="EMBL/GenBank/DDBJ databases">
        <title>Genome-centric metagenomics revealed C2 chemical producing, CO utilizing Clostridium with novel acetogenic gene cluster.</title>
        <authorList>
            <person name="Kang H."/>
            <person name="Park B."/>
            <person name="Choi I.G."/>
            <person name="Chang I.S."/>
        </authorList>
    </citation>
    <scope>NUCLEOTIDE SEQUENCE [LARGE SCALE GENOMIC DNA]</scope>
    <source>
        <strain evidence="2 3">H21-9</strain>
    </source>
</reference>
<feature type="region of interest" description="Disordered" evidence="1">
    <location>
        <begin position="56"/>
        <end position="79"/>
    </location>
</feature>
<dbReference type="AlphaFoldDB" id="A0A3M0SPE2"/>
<evidence type="ECO:0000313" key="3">
    <source>
        <dbReference type="Proteomes" id="UP000277999"/>
    </source>
</evidence>
<accession>A0A3M0SPE2</accession>
<gene>
    <name evidence="2" type="ORF">D9O40_10560</name>
</gene>
<evidence type="ECO:0000256" key="1">
    <source>
        <dbReference type="SAM" id="MobiDB-lite"/>
    </source>
</evidence>
<evidence type="ECO:0000313" key="2">
    <source>
        <dbReference type="EMBL" id="RMD00264.1"/>
    </source>
</evidence>
<name>A0A3M0SPE2_9CLOT</name>